<feature type="non-terminal residue" evidence="2">
    <location>
        <position position="45"/>
    </location>
</feature>
<evidence type="ECO:0000313" key="2">
    <source>
        <dbReference type="EMBL" id="GCA65061.1"/>
    </source>
</evidence>
<proteinExistence type="predicted"/>
<accession>A0A391NV75</accession>
<dbReference type="InterPro" id="IPR018838">
    <property type="entry name" value="ZGRF1-like_N"/>
</dbReference>
<evidence type="ECO:0000313" key="3">
    <source>
        <dbReference type="Proteomes" id="UP000265618"/>
    </source>
</evidence>
<evidence type="ECO:0000259" key="1">
    <source>
        <dbReference type="Pfam" id="PF10382"/>
    </source>
</evidence>
<protein>
    <recommendedName>
        <fullName evidence="1">5'-3' DNA helicase ZGRF1-like N-terminal domain-containing protein</fullName>
    </recommendedName>
</protein>
<name>A0A391NV75_9EUKA</name>
<keyword evidence="3" id="KW-1185">Reference proteome</keyword>
<dbReference type="AlphaFoldDB" id="A0A391NV75"/>
<organism evidence="2 3">
    <name type="scientific">Kipferlia bialata</name>
    <dbReference type="NCBI Taxonomy" id="797122"/>
    <lineage>
        <taxon>Eukaryota</taxon>
        <taxon>Metamonada</taxon>
        <taxon>Carpediemonas-like organisms</taxon>
        <taxon>Kipferlia</taxon>
    </lineage>
</organism>
<gene>
    <name evidence="2" type="ORF">KIPB_016129</name>
</gene>
<comment type="caution">
    <text evidence="2">The sequence shown here is derived from an EMBL/GenBank/DDBJ whole genome shotgun (WGS) entry which is preliminary data.</text>
</comment>
<dbReference type="Pfam" id="PF10382">
    <property type="entry name" value="ZGRF1-like_N"/>
    <property type="match status" value="1"/>
</dbReference>
<sequence>MPSVSWDCTYTTQKTQKRKRWLDGHIIDNGTKVVLFSEEGRELGE</sequence>
<dbReference type="EMBL" id="BDIP01009584">
    <property type="protein sequence ID" value="GCA65061.1"/>
    <property type="molecule type" value="Genomic_DNA"/>
</dbReference>
<dbReference type="Proteomes" id="UP000265618">
    <property type="component" value="Unassembled WGS sequence"/>
</dbReference>
<feature type="domain" description="5'-3' DNA helicase ZGRF1-like N-terminal" evidence="1">
    <location>
        <begin position="5"/>
        <end position="44"/>
    </location>
</feature>
<reference evidence="2 3" key="1">
    <citation type="journal article" date="2018" name="PLoS ONE">
        <title>The draft genome of Kipferlia bialata reveals reductive genome evolution in fornicate parasites.</title>
        <authorList>
            <person name="Tanifuji G."/>
            <person name="Takabayashi S."/>
            <person name="Kume K."/>
            <person name="Takagi M."/>
            <person name="Nakayama T."/>
            <person name="Kamikawa R."/>
            <person name="Inagaki Y."/>
            <person name="Hashimoto T."/>
        </authorList>
    </citation>
    <scope>NUCLEOTIDE SEQUENCE [LARGE SCALE GENOMIC DNA]</scope>
    <source>
        <strain evidence="2">NY0173</strain>
    </source>
</reference>